<sequence length="170" mass="18797">MCFPMVLSDPCERVVRPPKGVATHRLRTAALVAPIKTQISGPHILFPLIFHFSTPSERRFPKPWSLWLSPLSHFSLTLSPLQAEHPLQMLRQSHQWPLLYSILCALPSPVLLHLSAAFNTIHHSLFGTLSSFGFQNSHSPDFLLSSLASPLAICVPLPDLGPSCLSPEPL</sequence>
<evidence type="ECO:0000313" key="1">
    <source>
        <dbReference type="EMBL" id="KAF6355255.1"/>
    </source>
</evidence>
<dbReference type="AlphaFoldDB" id="A0A7J7Y0A7"/>
<evidence type="ECO:0000313" key="2">
    <source>
        <dbReference type="Proteomes" id="UP000527355"/>
    </source>
</evidence>
<gene>
    <name evidence="1" type="ORF">mMyoMyo1_011438</name>
</gene>
<protein>
    <submittedName>
        <fullName evidence="1">Uncharacterized protein</fullName>
    </submittedName>
</protein>
<proteinExistence type="predicted"/>
<comment type="caution">
    <text evidence="1">The sequence shown here is derived from an EMBL/GenBank/DDBJ whole genome shotgun (WGS) entry which is preliminary data.</text>
</comment>
<reference evidence="1 2" key="1">
    <citation type="journal article" date="2020" name="Nature">
        <title>Six reference-quality genomes reveal evolution of bat adaptations.</title>
        <authorList>
            <person name="Jebb D."/>
            <person name="Huang Z."/>
            <person name="Pippel M."/>
            <person name="Hughes G.M."/>
            <person name="Lavrichenko K."/>
            <person name="Devanna P."/>
            <person name="Winkler S."/>
            <person name="Jermiin L.S."/>
            <person name="Skirmuntt E.C."/>
            <person name="Katzourakis A."/>
            <person name="Burkitt-Gray L."/>
            <person name="Ray D.A."/>
            <person name="Sullivan K.A.M."/>
            <person name="Roscito J.G."/>
            <person name="Kirilenko B.M."/>
            <person name="Davalos L.M."/>
            <person name="Corthals A.P."/>
            <person name="Power M.L."/>
            <person name="Jones G."/>
            <person name="Ransome R.D."/>
            <person name="Dechmann D.K.N."/>
            <person name="Locatelli A.G."/>
            <person name="Puechmaille S.J."/>
            <person name="Fedrigo O."/>
            <person name="Jarvis E.D."/>
            <person name="Hiller M."/>
            <person name="Vernes S.C."/>
            <person name="Myers E.W."/>
            <person name="Teeling E.C."/>
        </authorList>
    </citation>
    <scope>NUCLEOTIDE SEQUENCE [LARGE SCALE GENOMIC DNA]</scope>
    <source>
        <strain evidence="1">MMyoMyo1</strain>
        <tissue evidence="1">Flight muscle</tissue>
    </source>
</reference>
<accession>A0A7J7Y0A7</accession>
<keyword evidence="2" id="KW-1185">Reference proteome</keyword>
<dbReference type="Proteomes" id="UP000527355">
    <property type="component" value="Unassembled WGS sequence"/>
</dbReference>
<name>A0A7J7Y0A7_MYOMY</name>
<organism evidence="1 2">
    <name type="scientific">Myotis myotis</name>
    <name type="common">Greater mouse-eared bat</name>
    <name type="synonym">Vespertilio myotis</name>
    <dbReference type="NCBI Taxonomy" id="51298"/>
    <lineage>
        <taxon>Eukaryota</taxon>
        <taxon>Metazoa</taxon>
        <taxon>Chordata</taxon>
        <taxon>Craniata</taxon>
        <taxon>Vertebrata</taxon>
        <taxon>Euteleostomi</taxon>
        <taxon>Mammalia</taxon>
        <taxon>Eutheria</taxon>
        <taxon>Laurasiatheria</taxon>
        <taxon>Chiroptera</taxon>
        <taxon>Yangochiroptera</taxon>
        <taxon>Vespertilionidae</taxon>
        <taxon>Myotis</taxon>
    </lineage>
</organism>
<dbReference type="EMBL" id="JABWUV010000005">
    <property type="protein sequence ID" value="KAF6355255.1"/>
    <property type="molecule type" value="Genomic_DNA"/>
</dbReference>